<evidence type="ECO:0000313" key="1">
    <source>
        <dbReference type="EMBL" id="SVA96098.1"/>
    </source>
</evidence>
<sequence>MYSIDQSEIGEQFCLLAQRARKSKKILRLKHEYVWGYLLEETNHRGNYEHTDPIDVFIDYLEPCCLFHALADLEEEFHEINKQKYKQECETRTYFVEHLEKVSEDSKKIEVIISCGT</sequence>
<proteinExistence type="predicted"/>
<protein>
    <submittedName>
        <fullName evidence="1">Uncharacterized protein</fullName>
    </submittedName>
</protein>
<gene>
    <name evidence="1" type="ORF">METZ01_LOCUS148952</name>
</gene>
<accession>A0A382A3I0</accession>
<dbReference type="EMBL" id="UINC01023768">
    <property type="protein sequence ID" value="SVA96098.1"/>
    <property type="molecule type" value="Genomic_DNA"/>
</dbReference>
<reference evidence="1" key="1">
    <citation type="submission" date="2018-05" db="EMBL/GenBank/DDBJ databases">
        <authorList>
            <person name="Lanie J.A."/>
            <person name="Ng W.-L."/>
            <person name="Kazmierczak K.M."/>
            <person name="Andrzejewski T.M."/>
            <person name="Davidsen T.M."/>
            <person name="Wayne K.J."/>
            <person name="Tettelin H."/>
            <person name="Glass J.I."/>
            <person name="Rusch D."/>
            <person name="Podicherti R."/>
            <person name="Tsui H.-C.T."/>
            <person name="Winkler M.E."/>
        </authorList>
    </citation>
    <scope>NUCLEOTIDE SEQUENCE</scope>
</reference>
<dbReference type="AlphaFoldDB" id="A0A382A3I0"/>
<organism evidence="1">
    <name type="scientific">marine metagenome</name>
    <dbReference type="NCBI Taxonomy" id="408172"/>
    <lineage>
        <taxon>unclassified sequences</taxon>
        <taxon>metagenomes</taxon>
        <taxon>ecological metagenomes</taxon>
    </lineage>
</organism>
<name>A0A382A3I0_9ZZZZ</name>